<dbReference type="Gene3D" id="1.50.10.10">
    <property type="match status" value="1"/>
</dbReference>
<dbReference type="Pfam" id="PF01532">
    <property type="entry name" value="Glyco_hydro_47"/>
    <property type="match status" value="1"/>
</dbReference>
<dbReference type="InterPro" id="IPR005178">
    <property type="entry name" value="Ostalpha/TMEM184C"/>
</dbReference>
<evidence type="ECO:0000256" key="1">
    <source>
        <dbReference type="ARBA" id="ARBA00004141"/>
    </source>
</evidence>
<dbReference type="GO" id="GO:1904380">
    <property type="term" value="P:endoplasmic reticulum mannose trimming"/>
    <property type="evidence" value="ECO:0007669"/>
    <property type="project" value="InterPro"/>
</dbReference>
<comment type="similarity">
    <text evidence="3 12">Belongs to the glycosyl hydrolase 47 family.</text>
</comment>
<evidence type="ECO:0000256" key="9">
    <source>
        <dbReference type="ARBA" id="ARBA00054385"/>
    </source>
</evidence>
<dbReference type="OrthoDB" id="8118055at2759"/>
<feature type="chain" id="PRO_5035592237" description="alpha-1,2-Mannosidase" evidence="15">
    <location>
        <begin position="24"/>
        <end position="1152"/>
    </location>
</feature>
<dbReference type="SUPFAM" id="SSF48225">
    <property type="entry name" value="Seven-hairpin glycosidases"/>
    <property type="match status" value="1"/>
</dbReference>
<evidence type="ECO:0000256" key="15">
    <source>
        <dbReference type="SAM" id="SignalP"/>
    </source>
</evidence>
<comment type="function">
    <text evidence="9">Involved in the endoplasmic reticulum-associated degradation (ERAD) pathway that targets misfolded glycoproteins for degradation in an N-glycan-dependent manner. May initiate ERAD by promoting the first mannose trimming step of ERAD substrates, from Man9GlcNAc2 to Man8GlcNAc2. Seems to recognize and bind to exposed hydrophobic regions in target proteins.</text>
</comment>
<keyword evidence="8" id="KW-0325">Glycoprotein</keyword>
<feature type="transmembrane region" description="Helical" evidence="14">
    <location>
        <begin position="1006"/>
        <end position="1027"/>
    </location>
</feature>
<name>A0A7R9LD34_9ACAR</name>
<dbReference type="EMBL" id="OC915000">
    <property type="protein sequence ID" value="CAD7638107.1"/>
    <property type="molecule type" value="Genomic_DNA"/>
</dbReference>
<evidence type="ECO:0000256" key="2">
    <source>
        <dbReference type="ARBA" id="ARBA00004240"/>
    </source>
</evidence>
<evidence type="ECO:0000256" key="5">
    <source>
        <dbReference type="ARBA" id="ARBA00022824"/>
    </source>
</evidence>
<gene>
    <name evidence="16" type="ORF">ONB1V03_LOCUS1219</name>
</gene>
<keyword evidence="5" id="KW-0256">Endoplasmic reticulum</keyword>
<dbReference type="PRINTS" id="PR00747">
    <property type="entry name" value="GLYHDRLASE47"/>
</dbReference>
<keyword evidence="6 14" id="KW-1133">Transmembrane helix</keyword>
<keyword evidence="11" id="KW-0106">Calcium</keyword>
<dbReference type="PANTHER" id="PTHR45679">
    <property type="entry name" value="ER DEGRADATION-ENHANCING ALPHA-MANNOSIDASE-LIKE PROTEIN 2"/>
    <property type="match status" value="1"/>
</dbReference>
<evidence type="ECO:0000256" key="13">
    <source>
        <dbReference type="SAM" id="MobiDB-lite"/>
    </source>
</evidence>
<dbReference type="GO" id="GO:1904154">
    <property type="term" value="P:positive regulation of retrograde protein transport, ER to cytosol"/>
    <property type="evidence" value="ECO:0007669"/>
    <property type="project" value="UniProtKB-ARBA"/>
</dbReference>
<keyword evidence="4 14" id="KW-0812">Transmembrane</keyword>
<evidence type="ECO:0000256" key="10">
    <source>
        <dbReference type="PIRSR" id="PIRSR601382-1"/>
    </source>
</evidence>
<feature type="active site" evidence="10">
    <location>
        <position position="367"/>
    </location>
</feature>
<dbReference type="InterPro" id="IPR036026">
    <property type="entry name" value="Seven-hairpin_glycosidases"/>
</dbReference>
<evidence type="ECO:0000256" key="3">
    <source>
        <dbReference type="ARBA" id="ARBA00007658"/>
    </source>
</evidence>
<keyword evidence="15" id="KW-0732">Signal</keyword>
<evidence type="ECO:0000256" key="12">
    <source>
        <dbReference type="RuleBase" id="RU361193"/>
    </source>
</evidence>
<feature type="signal peptide" evidence="15">
    <location>
        <begin position="1"/>
        <end position="23"/>
    </location>
</feature>
<protein>
    <recommendedName>
        <fullName evidence="12">alpha-1,2-Mannosidase</fullName>
        <ecNumber evidence="12">3.2.1.-</ecNumber>
    </recommendedName>
</protein>
<evidence type="ECO:0000313" key="17">
    <source>
        <dbReference type="Proteomes" id="UP000728032"/>
    </source>
</evidence>
<feature type="compositionally biased region" description="Polar residues" evidence="13">
    <location>
        <begin position="615"/>
        <end position="626"/>
    </location>
</feature>
<feature type="region of interest" description="Disordered" evidence="13">
    <location>
        <begin position="579"/>
        <end position="630"/>
    </location>
</feature>
<feature type="active site" evidence="10">
    <location>
        <position position="253"/>
    </location>
</feature>
<reference evidence="16" key="1">
    <citation type="submission" date="2020-11" db="EMBL/GenBank/DDBJ databases">
        <authorList>
            <person name="Tran Van P."/>
        </authorList>
    </citation>
    <scope>NUCLEOTIDE SEQUENCE</scope>
</reference>
<dbReference type="GO" id="GO:0016020">
    <property type="term" value="C:membrane"/>
    <property type="evidence" value="ECO:0007669"/>
    <property type="project" value="UniProtKB-SubCell"/>
</dbReference>
<evidence type="ECO:0000256" key="7">
    <source>
        <dbReference type="ARBA" id="ARBA00023136"/>
    </source>
</evidence>
<dbReference type="PANTHER" id="PTHR45679:SF6">
    <property type="entry name" value="ER DEGRADATION-ENHANCING ALPHA-MANNOSIDASE-LIKE PROTEIN 2"/>
    <property type="match status" value="1"/>
</dbReference>
<evidence type="ECO:0000256" key="11">
    <source>
        <dbReference type="PIRSR" id="PIRSR601382-2"/>
    </source>
</evidence>
<accession>A0A7R9LD34</accession>
<feature type="compositionally biased region" description="Acidic residues" evidence="13">
    <location>
        <begin position="542"/>
        <end position="553"/>
    </location>
</feature>
<proteinExistence type="inferred from homology"/>
<evidence type="ECO:0000256" key="14">
    <source>
        <dbReference type="SAM" id="Phobius"/>
    </source>
</evidence>
<evidence type="ECO:0000256" key="8">
    <source>
        <dbReference type="ARBA" id="ARBA00023180"/>
    </source>
</evidence>
<dbReference type="InterPro" id="IPR001382">
    <property type="entry name" value="Glyco_hydro_47"/>
</dbReference>
<comment type="cofactor">
    <cofactor evidence="11">
        <name>Ca(2+)</name>
        <dbReference type="ChEBI" id="CHEBI:29108"/>
    </cofactor>
</comment>
<feature type="transmembrane region" description="Helical" evidence="14">
    <location>
        <begin position="801"/>
        <end position="819"/>
    </location>
</feature>
<feature type="active site" description="Proton donor" evidence="10">
    <location>
        <position position="118"/>
    </location>
</feature>
<keyword evidence="7 14" id="KW-0472">Membrane</keyword>
<dbReference type="GO" id="GO:0005509">
    <property type="term" value="F:calcium ion binding"/>
    <property type="evidence" value="ECO:0007669"/>
    <property type="project" value="InterPro"/>
</dbReference>
<dbReference type="Pfam" id="PF03619">
    <property type="entry name" value="Solute_trans_a"/>
    <property type="match status" value="1"/>
</dbReference>
<feature type="transmembrane region" description="Helical" evidence="14">
    <location>
        <begin position="929"/>
        <end position="953"/>
    </location>
</feature>
<dbReference type="GO" id="GO:0004571">
    <property type="term" value="F:mannosyl-oligosaccharide 1,2-alpha-mannosidase activity"/>
    <property type="evidence" value="ECO:0007669"/>
    <property type="project" value="InterPro"/>
</dbReference>
<dbReference type="GO" id="GO:0044322">
    <property type="term" value="C:endoplasmic reticulum quality control compartment"/>
    <property type="evidence" value="ECO:0007669"/>
    <property type="project" value="GOC"/>
</dbReference>
<feature type="region of interest" description="Disordered" evidence="13">
    <location>
        <begin position="536"/>
        <end position="558"/>
    </location>
</feature>
<dbReference type="InterPro" id="IPR012341">
    <property type="entry name" value="6hp_glycosidase-like_sf"/>
</dbReference>
<sequence>MLFKKLRCDLIVLLVIYFNECVCITRPLTKHEINSYKAKIVSMFYHSYDSYVRYASNYDELQPLSCKGTDTWGQFSLSLIDALDTLAVFGNYTEFRRVAQLVLDTADFNTNINVSVFETNIRVIGGLLSAHLLSHKAGIETEKGWPCEGPLLRLAEDAARRLLPGMPFGTVNLRYGVPDNETPITCTAGVGTFILEFCTLSRLTGDPIFQNKALKAINALHKSRSKIGLVGNHINVEDGKWTATESGIGGGVDSYFEYLVKGAMLLQMPQLMDIFYENYRAINKYIKKEDWYVWVSMTSGAPTMPIFQSLEAFWPGVLTLIGDVDQAKKTIYNYHQVWKQYGFTPEFYDIPNSKLNSKRDGYPLRPEFIESVLYLYRATKDPHLLQIGADVIDSIETSTRTECGFATVKNVADHTIEDRMESFFLAETLKYLYLLFDETNFVHNDGSKGYVIDKNGSECVVDSGGYVFNTEAHLIDIAAVYCCSNHKNIESNILSDFRDNLDLYSVLGLNHESSNSLQSIRHKYKKEINNELYIYEKSSESESNDENQSESDLSEMPNKLNVDSNVILEMNESFDMDSNEVLESNQSESDVLVPDNVINSIPPHTISPETDKTDSSGFETTSSEVSSLHRDSLLPTLDSSLNSLNIPNVDKTDAQNLHMNSESTPQLQTVSSESSPEAIHLKETTEAEKDTIFVTQAREVIQPTHSIEGWHSASLDEELNEEIMSVMSDNTLIDDKLSQQILRMLSNTSKYQLFVNSSKVNTLDINAFNTSAINYELLLLMTSIHVQASDGGSDGARNDSVWPLVAGLFAFLALFVSIWEITQHLSHYNKPYLQKYVVRILWMVPIYAMNSWLAMNFPVIAIYVDTLRECYEAFVIYSFMKYLLNFLFHEMDLEVTIECKPGVQHLFPLCFLAPCVGGRRFLERCKHGILQYVVVRPCTTFLALFFEILGVYGEGHYGPGNAYPYLLVINNISQMIAMYCLVIFYTTYKYELAPMRPLAKFLCIKAVVFFSFFQGVVISIFIQIGIITQAFIPEGIKRGHTDIARNFQDFLICFEMLVAAIAHLYAFSHKPFVDLAAVNDPICLSFMRIIDLTDERTDISDHFRQIRIRLRDVFGRRRRVQTFEENSPLIPLQRRGDKNYSTNQTEEAFVSI</sequence>
<dbReference type="GO" id="GO:0005975">
    <property type="term" value="P:carbohydrate metabolic process"/>
    <property type="evidence" value="ECO:0007669"/>
    <property type="project" value="InterPro"/>
</dbReference>
<organism evidence="16">
    <name type="scientific">Oppiella nova</name>
    <dbReference type="NCBI Taxonomy" id="334625"/>
    <lineage>
        <taxon>Eukaryota</taxon>
        <taxon>Metazoa</taxon>
        <taxon>Ecdysozoa</taxon>
        <taxon>Arthropoda</taxon>
        <taxon>Chelicerata</taxon>
        <taxon>Arachnida</taxon>
        <taxon>Acari</taxon>
        <taxon>Acariformes</taxon>
        <taxon>Sarcoptiformes</taxon>
        <taxon>Oribatida</taxon>
        <taxon>Brachypylina</taxon>
        <taxon>Oppioidea</taxon>
        <taxon>Oppiidae</taxon>
        <taxon>Oppiella</taxon>
    </lineage>
</organism>
<feature type="transmembrane region" description="Helical" evidence="14">
    <location>
        <begin position="965"/>
        <end position="985"/>
    </location>
</feature>
<feature type="active site" description="Proton donor" evidence="10">
    <location>
        <position position="346"/>
    </location>
</feature>
<comment type="subcellular location">
    <subcellularLocation>
        <location evidence="2">Endoplasmic reticulum</location>
    </subcellularLocation>
    <subcellularLocation>
        <location evidence="1">Membrane</location>
        <topology evidence="1">Multi-pass membrane protein</topology>
    </subcellularLocation>
</comment>
<dbReference type="FunFam" id="1.50.10.10:FF:000015">
    <property type="entry name" value="alpha-1,2-Mannosidase"/>
    <property type="match status" value="1"/>
</dbReference>
<keyword evidence="12" id="KW-0378">Hydrolase</keyword>
<evidence type="ECO:0000256" key="6">
    <source>
        <dbReference type="ARBA" id="ARBA00022989"/>
    </source>
</evidence>
<dbReference type="SMART" id="SM01417">
    <property type="entry name" value="Solute_trans_a"/>
    <property type="match status" value="1"/>
</dbReference>
<dbReference type="InterPro" id="IPR044674">
    <property type="entry name" value="EDEM1/2/3"/>
</dbReference>
<evidence type="ECO:0000313" key="16">
    <source>
        <dbReference type="EMBL" id="CAD7638107.1"/>
    </source>
</evidence>
<keyword evidence="17" id="KW-1185">Reference proteome</keyword>
<dbReference type="Proteomes" id="UP000728032">
    <property type="component" value="Unassembled WGS sequence"/>
</dbReference>
<dbReference type="EC" id="3.2.1.-" evidence="12"/>
<evidence type="ECO:0000256" key="4">
    <source>
        <dbReference type="ARBA" id="ARBA00022692"/>
    </source>
</evidence>
<keyword evidence="12" id="KW-0326">Glycosidase</keyword>
<keyword evidence="11" id="KW-0479">Metal-binding</keyword>
<feature type="transmembrane region" description="Helical" evidence="14">
    <location>
        <begin position="840"/>
        <end position="864"/>
    </location>
</feature>
<dbReference type="EMBL" id="CAJPVJ010000175">
    <property type="protein sequence ID" value="CAG2161615.1"/>
    <property type="molecule type" value="Genomic_DNA"/>
</dbReference>
<dbReference type="AlphaFoldDB" id="A0A7R9LD34"/>
<feature type="binding site" evidence="11">
    <location>
        <position position="470"/>
    </location>
    <ligand>
        <name>Ca(2+)</name>
        <dbReference type="ChEBI" id="CHEBI:29108"/>
    </ligand>
</feature>
<feature type="transmembrane region" description="Helical" evidence="14">
    <location>
        <begin position="870"/>
        <end position="888"/>
    </location>
</feature>